<dbReference type="InterPro" id="IPR022028">
    <property type="entry name" value="DUF3604"/>
</dbReference>
<evidence type="ECO:0000313" key="3">
    <source>
        <dbReference type="EMBL" id="HAE28154.1"/>
    </source>
</evidence>
<evidence type="ECO:0000256" key="1">
    <source>
        <dbReference type="SAM" id="MobiDB-lite"/>
    </source>
</evidence>
<protein>
    <recommendedName>
        <fullName evidence="5">DUF3604 domain-containing protein</fullName>
    </recommendedName>
</protein>
<name>A0A3B9H1L1_9PROT</name>
<proteinExistence type="predicted"/>
<dbReference type="PROSITE" id="PS51257">
    <property type="entry name" value="PROKAR_LIPOPROTEIN"/>
    <property type="match status" value="1"/>
</dbReference>
<dbReference type="Gene3D" id="3.20.20.140">
    <property type="entry name" value="Metal-dependent hydrolases"/>
    <property type="match status" value="1"/>
</dbReference>
<dbReference type="InterPro" id="IPR016195">
    <property type="entry name" value="Pol/histidinol_Pase-like"/>
</dbReference>
<feature type="region of interest" description="Disordered" evidence="1">
    <location>
        <begin position="632"/>
        <end position="663"/>
    </location>
</feature>
<gene>
    <name evidence="3" type="ORF">DCG58_13400</name>
</gene>
<dbReference type="Proteomes" id="UP000259610">
    <property type="component" value="Unassembled WGS sequence"/>
</dbReference>
<organism evidence="3 4">
    <name type="scientific">Hyphomonas adhaerens</name>
    <dbReference type="NCBI Taxonomy" id="81029"/>
    <lineage>
        <taxon>Bacteria</taxon>
        <taxon>Pseudomonadati</taxon>
        <taxon>Pseudomonadota</taxon>
        <taxon>Alphaproteobacteria</taxon>
        <taxon>Hyphomonadales</taxon>
        <taxon>Hyphomonadaceae</taxon>
        <taxon>Hyphomonas</taxon>
    </lineage>
</organism>
<comment type="caution">
    <text evidence="3">The sequence shown here is derived from an EMBL/GenBank/DDBJ whole genome shotgun (WGS) entry which is preliminary data.</text>
</comment>
<feature type="signal peptide" evidence="2">
    <location>
        <begin position="1"/>
        <end position="28"/>
    </location>
</feature>
<accession>A0A3B9H1L1</accession>
<evidence type="ECO:0000313" key="4">
    <source>
        <dbReference type="Proteomes" id="UP000259610"/>
    </source>
</evidence>
<evidence type="ECO:0000256" key="2">
    <source>
        <dbReference type="SAM" id="SignalP"/>
    </source>
</evidence>
<dbReference type="Pfam" id="PF12228">
    <property type="entry name" value="DUF3604"/>
    <property type="match status" value="1"/>
</dbReference>
<dbReference type="EMBL" id="DMAN01000298">
    <property type="protein sequence ID" value="HAE28154.1"/>
    <property type="molecule type" value="Genomic_DNA"/>
</dbReference>
<reference evidence="3 4" key="1">
    <citation type="journal article" date="2018" name="Nat. Biotechnol.">
        <title>A standardized bacterial taxonomy based on genome phylogeny substantially revises the tree of life.</title>
        <authorList>
            <person name="Parks D.H."/>
            <person name="Chuvochina M."/>
            <person name="Waite D.W."/>
            <person name="Rinke C."/>
            <person name="Skarshewski A."/>
            <person name="Chaumeil P.A."/>
            <person name="Hugenholtz P."/>
        </authorList>
    </citation>
    <scope>NUCLEOTIDE SEQUENCE [LARGE SCALE GENOMIC DNA]</scope>
    <source>
        <strain evidence="3">UBA8733</strain>
    </source>
</reference>
<feature type="chain" id="PRO_5017613624" description="DUF3604 domain-containing protein" evidence="2">
    <location>
        <begin position="29"/>
        <end position="663"/>
    </location>
</feature>
<dbReference type="AlphaFoldDB" id="A0A3B9H1L1"/>
<keyword evidence="2" id="KW-0732">Signal</keyword>
<sequence length="663" mass="71575">MRGPREECMKYLGQASLAVLLLAAGCTAQQETTTPPETIAATPETLAEATPADMTAPAPADRVALFGDLHVHTGQSFDAFISSVRATPDDAYRFAKGEKITTDGGYDVQLNGPLDFLAVTDHGEYMGIMPAMATPGTALSQTAFAKSVFGPDAENPAQSFQKVGLTIVSGDEIEEIYDRDVIDSAWHRAIDAAERHYEPGKFTTFAGYEFTAMTPVLESKIPAAANLHRNVIFRGEAPQRLFSTLDSPNPEDLWTWMDAQRADGRDVMSIPHNSNASNGEMFASETYEGGELTADYAVTRMRNEPVIEITQIKGTSEAHPALSPNDEWANFELYETFVGSAAKTTPHIGDYARNALARGLGLADTKGFNPFRFGFIGSSDTHIGAGPFIEETFWGKFPVDGGDPAKRHSIPPNGAKTWDAEGARITIPADGVMVPNMRRLLAASQYSASGLAGVWADENTREAIFDAIRRKETFGTSGPRLKARMFASFDFGDDILSDPDLVASAYEAGVPQGGNLTGSGAAPKILAWALRDPDSYPLQRVQVVKVWTDADGTAHEAVYDAACSGGAAPDPATHRCPDNGASVDLTDCSTEDGTGAGEMKTLWTDPDFDPARRSAYYVRVLENPSCRWSSWDAARNGTPPNPDMPSTIQERAWTSPVWYNPQD</sequence>
<dbReference type="SUPFAM" id="SSF89550">
    <property type="entry name" value="PHP domain-like"/>
    <property type="match status" value="1"/>
</dbReference>
<evidence type="ECO:0008006" key="5">
    <source>
        <dbReference type="Google" id="ProtNLM"/>
    </source>
</evidence>